<dbReference type="EMBL" id="FQUQ01000003">
    <property type="protein sequence ID" value="SHF63275.1"/>
    <property type="molecule type" value="Genomic_DNA"/>
</dbReference>
<gene>
    <name evidence="1" type="ORF">SAMN04488522_103118</name>
</gene>
<reference evidence="2" key="1">
    <citation type="submission" date="2016-11" db="EMBL/GenBank/DDBJ databases">
        <authorList>
            <person name="Varghese N."/>
            <person name="Submissions S."/>
        </authorList>
    </citation>
    <scope>NUCLEOTIDE SEQUENCE [LARGE SCALE GENOMIC DNA]</scope>
    <source>
        <strain evidence="2">DSM 16990</strain>
    </source>
</reference>
<proteinExistence type="predicted"/>
<dbReference type="AlphaFoldDB" id="A0A1M5D8S2"/>
<name>A0A1M5D8S2_9SPHI</name>
<sequence>MKTASLNINIMKRLANVSPFLLLLVPVFMMMVLTIANNIGTTQNEEVAAKTNTSVKGIAKVSVFSFK</sequence>
<evidence type="ECO:0000313" key="2">
    <source>
        <dbReference type="Proteomes" id="UP000184287"/>
    </source>
</evidence>
<accession>A0A1M5D8S2</accession>
<dbReference type="Proteomes" id="UP000184287">
    <property type="component" value="Unassembled WGS sequence"/>
</dbReference>
<evidence type="ECO:0000313" key="1">
    <source>
        <dbReference type="EMBL" id="SHF63275.1"/>
    </source>
</evidence>
<protein>
    <submittedName>
        <fullName evidence="1">Uncharacterized protein</fullName>
    </submittedName>
</protein>
<dbReference type="STRING" id="288992.SAMN04488522_103118"/>
<organism evidence="1 2">
    <name type="scientific">Pedobacter caeni</name>
    <dbReference type="NCBI Taxonomy" id="288992"/>
    <lineage>
        <taxon>Bacteria</taxon>
        <taxon>Pseudomonadati</taxon>
        <taxon>Bacteroidota</taxon>
        <taxon>Sphingobacteriia</taxon>
        <taxon>Sphingobacteriales</taxon>
        <taxon>Sphingobacteriaceae</taxon>
        <taxon>Pedobacter</taxon>
    </lineage>
</organism>
<keyword evidence="2" id="KW-1185">Reference proteome</keyword>